<dbReference type="Pfam" id="PF10145">
    <property type="entry name" value="PhageMin_Tail"/>
    <property type="match status" value="1"/>
</dbReference>
<evidence type="ECO:0000313" key="6">
    <source>
        <dbReference type="Proteomes" id="UP000317646"/>
    </source>
</evidence>
<accession>A0A502GUZ5</accession>
<dbReference type="OrthoDB" id="1050541at2"/>
<dbReference type="InterPro" id="IPR010090">
    <property type="entry name" value="Phage_tape_meas"/>
</dbReference>
<protein>
    <submittedName>
        <fullName evidence="5">Phage tail tape measure protein</fullName>
    </submittedName>
</protein>
<keyword evidence="1" id="KW-1188">Viral release from host cell</keyword>
<evidence type="ECO:0000256" key="2">
    <source>
        <dbReference type="SAM" id="Coils"/>
    </source>
</evidence>
<evidence type="ECO:0000313" key="5">
    <source>
        <dbReference type="EMBL" id="TPG66049.1"/>
    </source>
</evidence>
<dbReference type="RefSeq" id="WP_140466747.1">
    <property type="nucleotide sequence ID" value="NZ_RCYZ01000004.1"/>
</dbReference>
<feature type="compositionally biased region" description="Low complexity" evidence="3">
    <location>
        <begin position="1370"/>
        <end position="1400"/>
    </location>
</feature>
<dbReference type="Proteomes" id="UP000317646">
    <property type="component" value="Unassembled WGS sequence"/>
</dbReference>
<dbReference type="PANTHER" id="PTHR37813:SF1">
    <property type="entry name" value="FELS-2 PROPHAGE PROTEIN"/>
    <property type="match status" value="1"/>
</dbReference>
<organism evidence="5 6">
    <name type="scientific">Hymenobacter nivis</name>
    <dbReference type="NCBI Taxonomy" id="1850093"/>
    <lineage>
        <taxon>Bacteria</taxon>
        <taxon>Pseudomonadati</taxon>
        <taxon>Bacteroidota</taxon>
        <taxon>Cytophagia</taxon>
        <taxon>Cytophagales</taxon>
        <taxon>Hymenobacteraceae</taxon>
        <taxon>Hymenobacter</taxon>
    </lineage>
</organism>
<evidence type="ECO:0000259" key="4">
    <source>
        <dbReference type="Pfam" id="PF10145"/>
    </source>
</evidence>
<dbReference type="NCBIfam" id="TIGR01760">
    <property type="entry name" value="tape_meas_TP901"/>
    <property type="match status" value="1"/>
</dbReference>
<dbReference type="PANTHER" id="PTHR37813">
    <property type="entry name" value="FELS-2 PROPHAGE PROTEIN"/>
    <property type="match status" value="1"/>
</dbReference>
<keyword evidence="2" id="KW-0175">Coiled coil</keyword>
<dbReference type="EMBL" id="RCYZ01000004">
    <property type="protein sequence ID" value="TPG66049.1"/>
    <property type="molecule type" value="Genomic_DNA"/>
</dbReference>
<feature type="domain" description="Phage tail tape measure protein" evidence="4">
    <location>
        <begin position="428"/>
        <end position="577"/>
    </location>
</feature>
<comment type="caution">
    <text evidence="5">The sequence shown here is derived from an EMBL/GenBank/DDBJ whole genome shotgun (WGS) entry which is preliminary data.</text>
</comment>
<reference evidence="5 6" key="1">
    <citation type="journal article" date="2019" name="Environ. Microbiol.">
        <title>Species interactions and distinct microbial communities in high Arctic permafrost affected cryosols are associated with the CH4 and CO2 gas fluxes.</title>
        <authorList>
            <person name="Altshuler I."/>
            <person name="Hamel J."/>
            <person name="Turney S."/>
            <person name="Magnuson E."/>
            <person name="Levesque R."/>
            <person name="Greer C."/>
            <person name="Whyte L.G."/>
        </authorList>
    </citation>
    <scope>NUCLEOTIDE SEQUENCE [LARGE SCALE GENOMIC DNA]</scope>
    <source>
        <strain evidence="5 6">S9.2P</strain>
    </source>
</reference>
<feature type="coiled-coil region" evidence="2">
    <location>
        <begin position="927"/>
        <end position="954"/>
    </location>
</feature>
<feature type="region of interest" description="Disordered" evidence="3">
    <location>
        <begin position="1370"/>
        <end position="1402"/>
    </location>
</feature>
<keyword evidence="6" id="KW-1185">Reference proteome</keyword>
<proteinExistence type="predicted"/>
<evidence type="ECO:0000256" key="3">
    <source>
        <dbReference type="SAM" id="MobiDB-lite"/>
    </source>
</evidence>
<sequence length="1453" mass="155786">MAGTPISLSDFFDPLGPGAQEVKDFTTAIQGLGRNYRAFAKNLEGDAQRVNAGLATLKDLAGPLRQQVAGLAMATDQERTSFAALSAEISRLAIEQKRLQDVQASQARGQAAVKDATQQAAATLRAMRNELREAYAAQDTARIEKAAGAILQYKNETQALSLAVRGANSELTAARGSYDALDAKNKQLIVSLRALGNGIEGGGEQAAQLRKQIADNTQTLKSFDESILIFGRNVGNYKDGFAPLVQELAKIRAQQSGLAQDSQLYQNLEQKRIGFLTAAQKAAAQAGLSYEQAGIKIEQYTAAIQPTVNNLVRLEKAQQDVAKSAGADSEEYRKLGFQIQSTKRELESIPAATEKAGSGFKAVGEQLGFTRDGLVGQLTQLGVGLIGVQAIFSGVGAAFATDKAFESALSSVSALTGATGEDLQFMADKAKELGPAVGKSADEVLKAFELVGSAQPALLDSKENLAGVTEQALLLAAAAKEELPAAAEALTGVMNQFSASAGEAGRYVNALAAGAKEGAATIPQTAESLKYFGVNAATANISVEKSVALIQLLAERSIKGEQAGTQLRAVLAKLASGARETNPEVVGLSTALDNLGKKNLSTAQYTKLFGLENANTARVLTEGREKVEALTLAVTGTGAANEQAAKQLDNIATAGGRFTSVLKNLVVGALDPFTRGATRFLNEISGIGQKLLGLTKSNQENTAATLAGAQANEATAASAQKLLGRYQDLTARGLKPTKDGKGELNAITLQLRDSLGESVASLDKETGALVLNEEATKKLIKQKLLLSNQAVSTLILEADALKDRQKQEQLDIKSGELQITTRERLLGLTRAQAQAQVDDFVNNQGYGELNKDVERLSVATYNLSGARQKLAQTTADYNAKLAALDKLGAKQDYLDGVFGGATKAADALDKVPAALGAVDVILDRNAKAEAERRRAALQGQLADTQKRIDDLKKLQAEQGKLFDDKQLSPEVFKASVATTQDQITALERTASATRIAVLRAERDEKLITINDEAIKAKKAKGVSAAELTDIEQAAATKRLAVVQQFGRDVAKEATALGEKLEVKPIEFKVAILSDITLAPVEKALNDQLRVNKKTYEETVELARNSETAKDNVLLGALARREITQGQYEAQARKNRRTANEEILAADKAFHKANLDDQQKANRDILDDVQATVAKRVALIEKVGGYVQEAEGAYSQIRGNLIDGQIQRENDAYAQQIKVAGDNAELKTKIEEDHQKRLAKLNYDKAKAERDAAVISIAINTAVAVAKAFAEYVFPFALIPAGIALAEGALLEAAVLSRPLPSYFVGREDGPAEYAHLAERGPELVGQPGSFRVVAKQAVGYLEAGDRVFTAPETRQILQQNEVVEGRIVQRQQGQDQERQTQQLRTGAQARQAAERAAAQQSNQEVVKELRAVRRAIHEQEYQRLNEQDDLVRRRHREQGWQDMVNRRYKGGKS</sequence>
<name>A0A502GUZ5_9BACT</name>
<evidence type="ECO:0000256" key="1">
    <source>
        <dbReference type="ARBA" id="ARBA00022612"/>
    </source>
</evidence>
<gene>
    <name evidence="5" type="ORF">EAH73_11815</name>
</gene>